<evidence type="ECO:0000313" key="2">
    <source>
        <dbReference type="Proteomes" id="UP001305002"/>
    </source>
</evidence>
<reference evidence="1 2" key="1">
    <citation type="journal article" date="2021" name="J. Microbiol. Biotechnol.">
        <title>An Efficient Markerless Deletion System Suitable for the Industrial Strains of Streptomyces.</title>
        <authorList>
            <person name="Dong J."/>
            <person name="Wei J."/>
            <person name="Li H."/>
            <person name="Zhao S."/>
            <person name="Guan W."/>
        </authorList>
    </citation>
    <scope>NUCLEOTIDE SEQUENCE [LARGE SCALE GENOMIC DNA]</scope>
    <source>
        <strain evidence="1 2">CICC 11043</strain>
    </source>
</reference>
<dbReference type="GO" id="GO:0016787">
    <property type="term" value="F:hydrolase activity"/>
    <property type="evidence" value="ECO:0007669"/>
    <property type="project" value="UniProtKB-KW"/>
</dbReference>
<proteinExistence type="predicted"/>
<keyword evidence="2" id="KW-1185">Reference proteome</keyword>
<dbReference type="SUPFAM" id="SSF53474">
    <property type="entry name" value="alpha/beta-Hydrolases"/>
    <property type="match status" value="1"/>
</dbReference>
<dbReference type="RefSeq" id="WP_317927778.1">
    <property type="nucleotide sequence ID" value="NZ_CP137524.1"/>
</dbReference>
<reference evidence="1 2" key="2">
    <citation type="journal article" date="2024" name="Microb. Biotechnol.">
        <title>The involvement of multiple ABC transporters in daunorubicin efflux in Streptomyces coeruleorubidus.</title>
        <authorList>
            <person name="Dong J."/>
            <person name="Ning J."/>
            <person name="Tian Y."/>
            <person name="Li H."/>
            <person name="Chen H."/>
            <person name="Guan W."/>
        </authorList>
    </citation>
    <scope>NUCLEOTIDE SEQUENCE [LARGE SCALE GENOMIC DNA]</scope>
    <source>
        <strain evidence="1 2">CICC 11043</strain>
    </source>
</reference>
<protein>
    <submittedName>
        <fullName evidence="1">Alpha/beta hydrolase</fullName>
    </submittedName>
</protein>
<dbReference type="Gene3D" id="3.40.50.1820">
    <property type="entry name" value="alpha/beta hydrolase"/>
    <property type="match status" value="1"/>
</dbReference>
<gene>
    <name evidence="1" type="ORF">R5U08_38415</name>
</gene>
<organism evidence="1 2">
    <name type="scientific">Streptomyces coeruleorubidus</name>
    <dbReference type="NCBI Taxonomy" id="116188"/>
    <lineage>
        <taxon>Bacteria</taxon>
        <taxon>Bacillati</taxon>
        <taxon>Actinomycetota</taxon>
        <taxon>Actinomycetes</taxon>
        <taxon>Kitasatosporales</taxon>
        <taxon>Streptomycetaceae</taxon>
        <taxon>Streptomyces</taxon>
    </lineage>
</organism>
<sequence>MVDRTADATLVARCCHSSLAPPPLPPELLAERRSAPCLVATGRHDVFLPPQRLGPAARRHLGARLHVMDNARHLMLDESPGEVVALVARALASAYGDAA</sequence>
<dbReference type="InterPro" id="IPR029058">
    <property type="entry name" value="AB_hydrolase_fold"/>
</dbReference>
<evidence type="ECO:0000313" key="1">
    <source>
        <dbReference type="EMBL" id="WOT39634.1"/>
    </source>
</evidence>
<dbReference type="EMBL" id="CP137524">
    <property type="protein sequence ID" value="WOT39634.1"/>
    <property type="molecule type" value="Genomic_DNA"/>
</dbReference>
<dbReference type="Proteomes" id="UP001305002">
    <property type="component" value="Chromosome"/>
</dbReference>
<accession>A0ABZ0KP91</accession>
<keyword evidence="1" id="KW-0378">Hydrolase</keyword>
<name>A0ABZ0KP91_STRC4</name>